<evidence type="ECO:0000256" key="1">
    <source>
        <dbReference type="ARBA" id="ARBA00001962"/>
    </source>
</evidence>
<dbReference type="Pfam" id="PF00848">
    <property type="entry name" value="Ring_hydroxyl_A"/>
    <property type="match status" value="1"/>
</dbReference>
<dbReference type="SUPFAM" id="SSF55961">
    <property type="entry name" value="Bet v1-like"/>
    <property type="match status" value="1"/>
</dbReference>
<evidence type="ECO:0000256" key="6">
    <source>
        <dbReference type="ARBA" id="ARBA00023014"/>
    </source>
</evidence>
<keyword evidence="9" id="KW-1185">Reference proteome</keyword>
<dbReference type="PROSITE" id="PS51296">
    <property type="entry name" value="RIESKE"/>
    <property type="match status" value="1"/>
</dbReference>
<dbReference type="InterPro" id="IPR015879">
    <property type="entry name" value="Ring_hydroxy_dOase_asu_C_dom"/>
</dbReference>
<evidence type="ECO:0000256" key="2">
    <source>
        <dbReference type="ARBA" id="ARBA00022714"/>
    </source>
</evidence>
<dbReference type="Gene3D" id="3.90.380.10">
    <property type="entry name" value="Naphthalene 1,2-dioxygenase Alpha Subunit, Chain A, domain 1"/>
    <property type="match status" value="1"/>
</dbReference>
<comment type="cofactor">
    <cofactor evidence="1">
        <name>Fe cation</name>
        <dbReference type="ChEBI" id="CHEBI:24875"/>
    </cofactor>
</comment>
<keyword evidence="2" id="KW-0001">2Fe-2S</keyword>
<dbReference type="CDD" id="cd03469">
    <property type="entry name" value="Rieske_RO_Alpha_N"/>
    <property type="match status" value="1"/>
</dbReference>
<dbReference type="InterPro" id="IPR001663">
    <property type="entry name" value="Rng_hydr_dOase-A"/>
</dbReference>
<evidence type="ECO:0000256" key="4">
    <source>
        <dbReference type="ARBA" id="ARBA00023002"/>
    </source>
</evidence>
<accession>A0ABR9CMQ8</accession>
<keyword evidence="8" id="KW-0223">Dioxygenase</keyword>
<dbReference type="EMBL" id="JACYXI010000006">
    <property type="protein sequence ID" value="MBD8892141.1"/>
    <property type="molecule type" value="Genomic_DNA"/>
</dbReference>
<dbReference type="InterPro" id="IPR017941">
    <property type="entry name" value="Rieske_2Fe-2S"/>
</dbReference>
<keyword evidence="4" id="KW-0560">Oxidoreductase</keyword>
<keyword evidence="3" id="KW-0479">Metal-binding</keyword>
<protein>
    <submittedName>
        <fullName evidence="8">Aromatic ring-hydroxylating dioxygenase subunit alpha</fullName>
    </submittedName>
</protein>
<dbReference type="Proteomes" id="UP000632063">
    <property type="component" value="Unassembled WGS sequence"/>
</dbReference>
<dbReference type="PANTHER" id="PTHR43756">
    <property type="entry name" value="CHOLINE MONOOXYGENASE, CHLOROPLASTIC"/>
    <property type="match status" value="1"/>
</dbReference>
<evidence type="ECO:0000256" key="5">
    <source>
        <dbReference type="ARBA" id="ARBA00023004"/>
    </source>
</evidence>
<dbReference type="GO" id="GO:0051213">
    <property type="term" value="F:dioxygenase activity"/>
    <property type="evidence" value="ECO:0007669"/>
    <property type="project" value="UniProtKB-KW"/>
</dbReference>
<feature type="domain" description="Rieske" evidence="7">
    <location>
        <begin position="43"/>
        <end position="149"/>
    </location>
</feature>
<dbReference type="Gene3D" id="2.102.10.10">
    <property type="entry name" value="Rieske [2Fe-2S] iron-sulphur domain"/>
    <property type="match status" value="1"/>
</dbReference>
<dbReference type="CDD" id="cd08884">
    <property type="entry name" value="RHO_alpha_C_GbcA-like"/>
    <property type="match status" value="1"/>
</dbReference>
<dbReference type="InterPro" id="IPR036922">
    <property type="entry name" value="Rieske_2Fe-2S_sf"/>
</dbReference>
<dbReference type="PRINTS" id="PR00090">
    <property type="entry name" value="RNGDIOXGNASE"/>
</dbReference>
<dbReference type="SUPFAM" id="SSF50022">
    <property type="entry name" value="ISP domain"/>
    <property type="match status" value="1"/>
</dbReference>
<name>A0ABR9CMQ8_9HYPH</name>
<dbReference type="RefSeq" id="WP_192148262.1">
    <property type="nucleotide sequence ID" value="NZ_JACYXI010000006.1"/>
</dbReference>
<evidence type="ECO:0000313" key="9">
    <source>
        <dbReference type="Proteomes" id="UP000632063"/>
    </source>
</evidence>
<keyword evidence="5" id="KW-0408">Iron</keyword>
<keyword evidence="6" id="KW-0411">Iron-sulfur</keyword>
<evidence type="ECO:0000313" key="8">
    <source>
        <dbReference type="EMBL" id="MBD8892141.1"/>
    </source>
</evidence>
<evidence type="ECO:0000256" key="3">
    <source>
        <dbReference type="ARBA" id="ARBA00022723"/>
    </source>
</evidence>
<gene>
    <name evidence="8" type="ORF">IG616_11310</name>
</gene>
<organism evidence="8 9">
    <name type="scientific">Roseibium litorale</name>
    <dbReference type="NCBI Taxonomy" id="2803841"/>
    <lineage>
        <taxon>Bacteria</taxon>
        <taxon>Pseudomonadati</taxon>
        <taxon>Pseudomonadota</taxon>
        <taxon>Alphaproteobacteria</taxon>
        <taxon>Hyphomicrobiales</taxon>
        <taxon>Stappiaceae</taxon>
        <taxon>Roseibium</taxon>
    </lineage>
</organism>
<dbReference type="Pfam" id="PF00355">
    <property type="entry name" value="Rieske"/>
    <property type="match status" value="1"/>
</dbReference>
<reference evidence="9" key="1">
    <citation type="submission" date="2020-09" db="EMBL/GenBank/DDBJ databases">
        <title>The genome sequence of strain Labrenzia suaedae 4C16A.</title>
        <authorList>
            <person name="Liu Y."/>
        </authorList>
    </citation>
    <scope>NUCLEOTIDE SEQUENCE [LARGE SCALE GENOMIC DNA]</scope>
    <source>
        <strain evidence="9">4C16A</strain>
    </source>
</reference>
<reference evidence="8 9" key="2">
    <citation type="journal article" date="2021" name="Int. J. Syst. Evol. Microbiol.">
        <title>Roseibium litorale sp. nov., isolated from a tidal flat sediment and proposal for the reclassification of Labrenzia polysiphoniae as Roseibium polysiphoniae comb. nov.</title>
        <authorList>
            <person name="Liu Y."/>
            <person name="Pei T."/>
            <person name="Du J."/>
            <person name="Chao M."/>
            <person name="Deng M.R."/>
            <person name="Zhu H."/>
        </authorList>
    </citation>
    <scope>NUCLEOTIDE SEQUENCE [LARGE SCALE GENOMIC DNA]</scope>
    <source>
        <strain evidence="8 9">4C16A</strain>
    </source>
</reference>
<dbReference type="PANTHER" id="PTHR43756:SF5">
    <property type="entry name" value="CHOLINE MONOOXYGENASE, CHLOROPLASTIC"/>
    <property type="match status" value="1"/>
</dbReference>
<evidence type="ECO:0000259" key="7">
    <source>
        <dbReference type="PROSITE" id="PS51296"/>
    </source>
</evidence>
<proteinExistence type="predicted"/>
<sequence length="425" mass="48081">MPFSPDIVNLVHRRETGKSLEAPFYTSQEILDLDMELIFGRHWLFVAVEPQLPEPGDCITVDIGKASILILRGDDMEMRAFHNVCRHRGAKLIDEPSATIGNIVCRYHGWTYNDEGKLILAEHMGSDFDKNCHGLKTVHLRSINGLIFICLAEIPPADIEHLAATMAPYLAPHDVVNCKVAHFSELIEEGNWKLTMENNRECYHCEANHPQLTVPLSEFGFGFAPDELDERRADDVRAYEESLEKAHTAWEGCGLPSGEQEYLRDVTGFRTMRLPLKWEGESHTADTKVASKKLLGQLTDAKLGSLSFWTQPNSWHHFMSDHIVCFSVLPVAPGRTMLRTIWLVNKDAVEGVDYQLENLTQVWTLTNQQDAELVRLAQMGCEQPGYQSGPYSQFTEPHVEAFCDWYISRLRDHLTSGTVNMAAAE</sequence>
<comment type="caution">
    <text evidence="8">The sequence shown here is derived from an EMBL/GenBank/DDBJ whole genome shotgun (WGS) entry which is preliminary data.</text>
</comment>